<dbReference type="Gene3D" id="1.20.120.1810">
    <property type="match status" value="1"/>
</dbReference>
<dbReference type="Pfam" id="PF04545">
    <property type="entry name" value="Sigma70_r4"/>
    <property type="match status" value="1"/>
</dbReference>
<feature type="domain" description="RNA polymerase sigma-70 region 1.2" evidence="5">
    <location>
        <begin position="15"/>
        <end position="47"/>
    </location>
</feature>
<dbReference type="PANTHER" id="PTHR30603">
    <property type="entry name" value="RNA POLYMERASE SIGMA FACTOR RPO"/>
    <property type="match status" value="1"/>
</dbReference>
<dbReference type="InterPro" id="IPR007627">
    <property type="entry name" value="RNA_pol_sigma70_r2"/>
</dbReference>
<keyword evidence="3" id="KW-0238">DNA-binding</keyword>
<dbReference type="Pfam" id="PF04542">
    <property type="entry name" value="Sigma70_r2"/>
    <property type="match status" value="1"/>
</dbReference>
<reference evidence="8 9" key="1">
    <citation type="submission" date="2018-06" db="EMBL/GenBank/DDBJ databases">
        <title>Genomic Encyclopedia of Archaeal and Bacterial Type Strains, Phase II (KMG-II): from individual species to whole genera.</title>
        <authorList>
            <person name="Goeker M."/>
        </authorList>
    </citation>
    <scope>NUCLEOTIDE SEQUENCE [LARGE SCALE GENOMIC DNA]</scope>
    <source>
        <strain evidence="8 9">DSM 27372</strain>
    </source>
</reference>
<evidence type="ECO:0000256" key="3">
    <source>
        <dbReference type="ARBA" id="ARBA00023125"/>
    </source>
</evidence>
<keyword evidence="1" id="KW-0805">Transcription regulation</keyword>
<evidence type="ECO:0000256" key="2">
    <source>
        <dbReference type="ARBA" id="ARBA00023082"/>
    </source>
</evidence>
<evidence type="ECO:0000313" key="9">
    <source>
        <dbReference type="Proteomes" id="UP000248198"/>
    </source>
</evidence>
<dbReference type="PRINTS" id="PR00046">
    <property type="entry name" value="SIGMA70FCT"/>
</dbReference>
<dbReference type="Pfam" id="PF00140">
    <property type="entry name" value="Sigma70_r1_2"/>
    <property type="match status" value="1"/>
</dbReference>
<keyword evidence="9" id="KW-1185">Reference proteome</keyword>
<evidence type="ECO:0000259" key="5">
    <source>
        <dbReference type="Pfam" id="PF00140"/>
    </source>
</evidence>
<dbReference type="GO" id="GO:0016987">
    <property type="term" value="F:sigma factor activity"/>
    <property type="evidence" value="ECO:0007669"/>
    <property type="project" value="UniProtKB-KW"/>
</dbReference>
<organism evidence="8 9">
    <name type="scientific">Pedobacter nutrimenti</name>
    <dbReference type="NCBI Taxonomy" id="1241337"/>
    <lineage>
        <taxon>Bacteria</taxon>
        <taxon>Pseudomonadati</taxon>
        <taxon>Bacteroidota</taxon>
        <taxon>Sphingobacteriia</taxon>
        <taxon>Sphingobacteriales</taxon>
        <taxon>Sphingobacteriaceae</taxon>
        <taxon>Pedobacter</taxon>
    </lineage>
</organism>
<dbReference type="AlphaFoldDB" id="A0A318ULS6"/>
<dbReference type="GO" id="GO:0003677">
    <property type="term" value="F:DNA binding"/>
    <property type="evidence" value="ECO:0007669"/>
    <property type="project" value="UniProtKB-KW"/>
</dbReference>
<dbReference type="InterPro" id="IPR007630">
    <property type="entry name" value="RNA_pol_sigma70_r4"/>
</dbReference>
<dbReference type="InterPro" id="IPR013325">
    <property type="entry name" value="RNA_pol_sigma_r2"/>
</dbReference>
<dbReference type="InterPro" id="IPR013324">
    <property type="entry name" value="RNA_pol_sigma_r3/r4-like"/>
</dbReference>
<evidence type="ECO:0000259" key="6">
    <source>
        <dbReference type="Pfam" id="PF04542"/>
    </source>
</evidence>
<evidence type="ECO:0000313" key="8">
    <source>
        <dbReference type="EMBL" id="PYF77324.1"/>
    </source>
</evidence>
<dbReference type="NCBIfam" id="TIGR02937">
    <property type="entry name" value="sigma70-ECF"/>
    <property type="match status" value="1"/>
</dbReference>
<dbReference type="Proteomes" id="UP000248198">
    <property type="component" value="Unassembled WGS sequence"/>
</dbReference>
<dbReference type="SUPFAM" id="SSF88946">
    <property type="entry name" value="Sigma2 domain of RNA polymerase sigma factors"/>
    <property type="match status" value="1"/>
</dbReference>
<proteinExistence type="predicted"/>
<dbReference type="CDD" id="cd06171">
    <property type="entry name" value="Sigma70_r4"/>
    <property type="match status" value="1"/>
</dbReference>
<protein>
    <submittedName>
        <fullName evidence="8">RNA polymerase primary sigma factor</fullName>
    </submittedName>
</protein>
<dbReference type="InterPro" id="IPR050239">
    <property type="entry name" value="Sigma-70_RNA_pol_init_factors"/>
</dbReference>
<dbReference type="PIRSF" id="PIRSF000770">
    <property type="entry name" value="RNA_pol_sigma-SigE/K"/>
    <property type="match status" value="1"/>
</dbReference>
<evidence type="ECO:0000256" key="1">
    <source>
        <dbReference type="ARBA" id="ARBA00023015"/>
    </source>
</evidence>
<dbReference type="EMBL" id="QKLU01000001">
    <property type="protein sequence ID" value="PYF77324.1"/>
    <property type="molecule type" value="Genomic_DNA"/>
</dbReference>
<evidence type="ECO:0000256" key="4">
    <source>
        <dbReference type="ARBA" id="ARBA00023163"/>
    </source>
</evidence>
<evidence type="ECO:0000259" key="7">
    <source>
        <dbReference type="Pfam" id="PF04545"/>
    </source>
</evidence>
<dbReference type="InterPro" id="IPR014284">
    <property type="entry name" value="RNA_pol_sigma-70_dom"/>
</dbReference>
<keyword evidence="4" id="KW-0804">Transcription</keyword>
<dbReference type="InterPro" id="IPR000943">
    <property type="entry name" value="RNA_pol_sigma70"/>
</dbReference>
<dbReference type="SUPFAM" id="SSF88659">
    <property type="entry name" value="Sigma3 and sigma4 domains of RNA polymerase sigma factors"/>
    <property type="match status" value="2"/>
</dbReference>
<accession>A0A318ULS6</accession>
<name>A0A318ULS6_9SPHI</name>
<feature type="domain" description="RNA polymerase sigma-70 region 4" evidence="7">
    <location>
        <begin position="222"/>
        <end position="275"/>
    </location>
</feature>
<dbReference type="PANTHER" id="PTHR30603:SF47">
    <property type="entry name" value="RNA POLYMERASE SIGMA FACTOR SIGD, CHLOROPLASTIC"/>
    <property type="match status" value="1"/>
</dbReference>
<sequence>MREFRISKSVTLRTDILERYFGEISQYDVMTTDQEERLAQKVKEGDQMAIEKFILSNLRFVVSVAKKYQHLGFGLDDLIADGNVGLIRAVYRFDVTKGFKFISFAVWWIRQSILSGIAEKRRLVKLPGNVVIGIAKLEQKGLELEQVLERKASPEELAEYTGMGFENVVDYLAGTAMALSLDSENPTLEEGGTLIERLEEKQTPGPDQAMISGALTTELKRLLDKLSEREKNIISLFYGLEGNFPMTMEDIGQRLKLSKERIRQLKTRAMRTLRNNCPESLSAYL</sequence>
<gene>
    <name evidence="8" type="ORF">B0O44_101805</name>
</gene>
<dbReference type="InterPro" id="IPR009042">
    <property type="entry name" value="RNA_pol_sigma70_r1_2"/>
</dbReference>
<keyword evidence="2" id="KW-0731">Sigma factor</keyword>
<dbReference type="OrthoDB" id="763957at2"/>
<dbReference type="GO" id="GO:0006352">
    <property type="term" value="P:DNA-templated transcription initiation"/>
    <property type="evidence" value="ECO:0007669"/>
    <property type="project" value="InterPro"/>
</dbReference>
<comment type="caution">
    <text evidence="8">The sequence shown here is derived from an EMBL/GenBank/DDBJ whole genome shotgun (WGS) entry which is preliminary data.</text>
</comment>
<dbReference type="Gene3D" id="1.20.140.160">
    <property type="match status" value="1"/>
</dbReference>
<feature type="domain" description="RNA polymerase sigma-70 region 2" evidence="6">
    <location>
        <begin position="54"/>
        <end position="122"/>
    </location>
</feature>
<dbReference type="RefSeq" id="WP_110827380.1">
    <property type="nucleotide sequence ID" value="NZ_QKLU01000001.1"/>
</dbReference>